<dbReference type="InParanoid" id="A0A2H3EBE0"/>
<evidence type="ECO:0000313" key="2">
    <source>
        <dbReference type="Proteomes" id="UP000217790"/>
    </source>
</evidence>
<reference evidence="2" key="1">
    <citation type="journal article" date="2017" name="Nat. Ecol. Evol.">
        <title>Genome expansion and lineage-specific genetic innovations in the forest pathogenic fungi Armillaria.</title>
        <authorList>
            <person name="Sipos G."/>
            <person name="Prasanna A.N."/>
            <person name="Walter M.C."/>
            <person name="O'Connor E."/>
            <person name="Balint B."/>
            <person name="Krizsan K."/>
            <person name="Kiss B."/>
            <person name="Hess J."/>
            <person name="Varga T."/>
            <person name="Slot J."/>
            <person name="Riley R."/>
            <person name="Boka B."/>
            <person name="Rigling D."/>
            <person name="Barry K."/>
            <person name="Lee J."/>
            <person name="Mihaltcheva S."/>
            <person name="LaButti K."/>
            <person name="Lipzen A."/>
            <person name="Waldron R."/>
            <person name="Moloney N.M."/>
            <person name="Sperisen C."/>
            <person name="Kredics L."/>
            <person name="Vagvoelgyi C."/>
            <person name="Patrignani A."/>
            <person name="Fitzpatrick D."/>
            <person name="Nagy I."/>
            <person name="Doyle S."/>
            <person name="Anderson J.B."/>
            <person name="Grigoriev I.V."/>
            <person name="Gueldener U."/>
            <person name="Muensterkoetter M."/>
            <person name="Nagy L.G."/>
        </authorList>
    </citation>
    <scope>NUCLEOTIDE SEQUENCE [LARGE SCALE GENOMIC DNA]</scope>
    <source>
        <strain evidence="2">Ar21-2</strain>
    </source>
</reference>
<organism evidence="1 2">
    <name type="scientific">Armillaria gallica</name>
    <name type="common">Bulbous honey fungus</name>
    <name type="synonym">Armillaria bulbosa</name>
    <dbReference type="NCBI Taxonomy" id="47427"/>
    <lineage>
        <taxon>Eukaryota</taxon>
        <taxon>Fungi</taxon>
        <taxon>Dikarya</taxon>
        <taxon>Basidiomycota</taxon>
        <taxon>Agaricomycotina</taxon>
        <taxon>Agaricomycetes</taxon>
        <taxon>Agaricomycetidae</taxon>
        <taxon>Agaricales</taxon>
        <taxon>Marasmiineae</taxon>
        <taxon>Physalacriaceae</taxon>
        <taxon>Armillaria</taxon>
    </lineage>
</organism>
<accession>A0A2H3EBE0</accession>
<name>A0A2H3EBE0_ARMGA</name>
<dbReference type="Proteomes" id="UP000217790">
    <property type="component" value="Unassembled WGS sequence"/>
</dbReference>
<sequence length="121" mass="13990">MLECMQEVWSGVRHCKEIVAELLNVVKVKWDQFKHTYTIDFQPLVMADTERLQGNGRPKMDIRQYEPGCAWIWVHNRSRNGENADITLVRHTLPAGWSESLSLVPAGSWRVIRPLNTATIF</sequence>
<protein>
    <submittedName>
        <fullName evidence="1">Uncharacterized protein</fullName>
    </submittedName>
</protein>
<dbReference type="AlphaFoldDB" id="A0A2H3EBE0"/>
<evidence type="ECO:0000313" key="1">
    <source>
        <dbReference type="EMBL" id="PBL00469.1"/>
    </source>
</evidence>
<gene>
    <name evidence="1" type="ORF">ARMGADRAFT_380827</name>
</gene>
<keyword evidence="2" id="KW-1185">Reference proteome</keyword>
<proteinExistence type="predicted"/>
<dbReference type="EMBL" id="KZ293646">
    <property type="protein sequence ID" value="PBL00469.1"/>
    <property type="molecule type" value="Genomic_DNA"/>
</dbReference>